<reference evidence="5" key="1">
    <citation type="submission" date="2018-06" db="EMBL/GenBank/DDBJ databases">
        <authorList>
            <person name="Zhirakovskaya E."/>
        </authorList>
    </citation>
    <scope>NUCLEOTIDE SEQUENCE</scope>
</reference>
<dbReference type="GO" id="GO:0005524">
    <property type="term" value="F:ATP binding"/>
    <property type="evidence" value="ECO:0007669"/>
    <property type="project" value="UniProtKB-KW"/>
</dbReference>
<evidence type="ECO:0000256" key="1">
    <source>
        <dbReference type="ARBA" id="ARBA00022448"/>
    </source>
</evidence>
<keyword evidence="3 5" id="KW-0067">ATP-binding</keyword>
<dbReference type="InterPro" id="IPR017871">
    <property type="entry name" value="ABC_transporter-like_CS"/>
</dbReference>
<gene>
    <name evidence="5" type="ORF">MNBD_NITROSPINAE01-1878</name>
</gene>
<dbReference type="PROSITE" id="PS00211">
    <property type="entry name" value="ABC_TRANSPORTER_1"/>
    <property type="match status" value="1"/>
</dbReference>
<dbReference type="EMBL" id="UOGC01000106">
    <property type="protein sequence ID" value="VAX20588.1"/>
    <property type="molecule type" value="Genomic_DNA"/>
</dbReference>
<evidence type="ECO:0000259" key="4">
    <source>
        <dbReference type="PROSITE" id="PS50893"/>
    </source>
</evidence>
<feature type="domain" description="ABC transporter" evidence="4">
    <location>
        <begin position="8"/>
        <end position="253"/>
    </location>
</feature>
<dbReference type="GO" id="GO:0016020">
    <property type="term" value="C:membrane"/>
    <property type="evidence" value="ECO:0007669"/>
    <property type="project" value="InterPro"/>
</dbReference>
<dbReference type="InterPro" id="IPR005670">
    <property type="entry name" value="PstB-like"/>
</dbReference>
<dbReference type="GO" id="GO:0005315">
    <property type="term" value="F:phosphate transmembrane transporter activity"/>
    <property type="evidence" value="ECO:0007669"/>
    <property type="project" value="InterPro"/>
</dbReference>
<dbReference type="SMART" id="SM00382">
    <property type="entry name" value="AAA"/>
    <property type="match status" value="1"/>
</dbReference>
<organism evidence="5">
    <name type="scientific">hydrothermal vent metagenome</name>
    <dbReference type="NCBI Taxonomy" id="652676"/>
    <lineage>
        <taxon>unclassified sequences</taxon>
        <taxon>metagenomes</taxon>
        <taxon>ecological metagenomes</taxon>
    </lineage>
</organism>
<dbReference type="InterPro" id="IPR003593">
    <property type="entry name" value="AAA+_ATPase"/>
</dbReference>
<dbReference type="PROSITE" id="PS51257">
    <property type="entry name" value="PROKAR_LIPOPROTEIN"/>
    <property type="match status" value="1"/>
</dbReference>
<dbReference type="InterPro" id="IPR027417">
    <property type="entry name" value="P-loop_NTPase"/>
</dbReference>
<accession>A0A3B1C9N5</accession>
<evidence type="ECO:0000256" key="3">
    <source>
        <dbReference type="ARBA" id="ARBA00022840"/>
    </source>
</evidence>
<dbReference type="SUPFAM" id="SSF52540">
    <property type="entry name" value="P-loop containing nucleoside triphosphate hydrolases"/>
    <property type="match status" value="1"/>
</dbReference>
<name>A0A3B1C9N5_9ZZZZ</name>
<sequence length="258" mass="28588">MKIENKAIETFDFSVSYPNGVLGCDSISMAFAANEVTAIIGPSGCGKSTFLKGMNRLSDEFNCTYQGSVIMKNGTDVMNLDPYELCLLRGNKIGYVMQKPVPFSGKTILQDVSMPLRANMEPDDGNVYDKVKSALEKAALWDEVHDRLNDLSTSLSGGQQQRLCIARAIINAPEILLLDEPCSSLDPKSTQLVENLILELASEHTIMIVTHNMQQAQRVAQRTAFFYESKLVEYDFTNTIFNNPSDELTGDYIVGKFS</sequence>
<dbReference type="GO" id="GO:0035435">
    <property type="term" value="P:phosphate ion transmembrane transport"/>
    <property type="evidence" value="ECO:0007669"/>
    <property type="project" value="InterPro"/>
</dbReference>
<keyword evidence="2" id="KW-0547">Nucleotide-binding</keyword>
<keyword evidence="1" id="KW-0813">Transport</keyword>
<dbReference type="PANTHER" id="PTHR43423:SF1">
    <property type="entry name" value="ABC TRANSPORTER I FAMILY MEMBER 17"/>
    <property type="match status" value="1"/>
</dbReference>
<evidence type="ECO:0000313" key="5">
    <source>
        <dbReference type="EMBL" id="VAX20588.1"/>
    </source>
</evidence>
<proteinExistence type="predicted"/>
<dbReference type="PROSITE" id="PS50893">
    <property type="entry name" value="ABC_TRANSPORTER_2"/>
    <property type="match status" value="1"/>
</dbReference>
<dbReference type="InterPro" id="IPR003439">
    <property type="entry name" value="ABC_transporter-like_ATP-bd"/>
</dbReference>
<dbReference type="PANTHER" id="PTHR43423">
    <property type="entry name" value="ABC TRANSPORTER I FAMILY MEMBER 17"/>
    <property type="match status" value="1"/>
</dbReference>
<evidence type="ECO:0000256" key="2">
    <source>
        <dbReference type="ARBA" id="ARBA00022741"/>
    </source>
</evidence>
<dbReference type="AlphaFoldDB" id="A0A3B1C9N5"/>
<dbReference type="Pfam" id="PF00005">
    <property type="entry name" value="ABC_tran"/>
    <property type="match status" value="1"/>
</dbReference>
<protein>
    <submittedName>
        <fullName evidence="5">Phosphate transport ATP-binding protein PstB (TC 3.A.1.7.1)</fullName>
    </submittedName>
</protein>
<dbReference type="GO" id="GO:0016887">
    <property type="term" value="F:ATP hydrolysis activity"/>
    <property type="evidence" value="ECO:0007669"/>
    <property type="project" value="InterPro"/>
</dbReference>
<dbReference type="Gene3D" id="3.40.50.300">
    <property type="entry name" value="P-loop containing nucleotide triphosphate hydrolases"/>
    <property type="match status" value="1"/>
</dbReference>
<dbReference type="CDD" id="cd03260">
    <property type="entry name" value="ABC_PstB_phosphate_transporter"/>
    <property type="match status" value="1"/>
</dbReference>